<comment type="caution">
    <text evidence="1">The sequence shown here is derived from an EMBL/GenBank/DDBJ whole genome shotgun (WGS) entry which is preliminary data.</text>
</comment>
<name>A0ACC1X2L8_MELAZ</name>
<reference evidence="1 2" key="1">
    <citation type="journal article" date="2023" name="Science">
        <title>Complex scaffold remodeling in plant triterpene biosynthesis.</title>
        <authorList>
            <person name="De La Pena R."/>
            <person name="Hodgson H."/>
            <person name="Liu J.C."/>
            <person name="Stephenson M.J."/>
            <person name="Martin A.C."/>
            <person name="Owen C."/>
            <person name="Harkess A."/>
            <person name="Leebens-Mack J."/>
            <person name="Jimenez L.E."/>
            <person name="Osbourn A."/>
            <person name="Sattely E.S."/>
        </authorList>
    </citation>
    <scope>NUCLEOTIDE SEQUENCE [LARGE SCALE GENOMIC DNA]</scope>
    <source>
        <strain evidence="2">cv. JPN11</strain>
        <tissue evidence="1">Leaf</tissue>
    </source>
</reference>
<evidence type="ECO:0000313" key="2">
    <source>
        <dbReference type="Proteomes" id="UP001164539"/>
    </source>
</evidence>
<accession>A0ACC1X2L8</accession>
<keyword evidence="2" id="KW-1185">Reference proteome</keyword>
<gene>
    <name evidence="1" type="ORF">OWV82_022348</name>
</gene>
<protein>
    <submittedName>
        <fullName evidence="1">G-patch domain</fullName>
    </submittedName>
</protein>
<dbReference type="EMBL" id="CM051405">
    <property type="protein sequence ID" value="KAJ4705592.1"/>
    <property type="molecule type" value="Genomic_DNA"/>
</dbReference>
<sequence>MAESKKNQSNNGKAEKEEGEEDDYMGDLTQFLTTETSNPTKSPFKKISNSKPVIQSLKKKTKAVNWHEQRKIERERKQQEEDEQTLAKIEAPIPQSNIGFKLLKQMGYTPGSSLGKDGVGRAEPVGLEIRRSRAGIGREDPYKEKRKREEIEAQRKRRKEEALMEEFGSRQKSQWRSRRVIVNFNKAKTALDQLENKEVVPEKKGDDEDGEQEEEEEEEITEEDLQDILLKLRDEYHYCLFCGFQYESSETLSSNCPGINEDDH</sequence>
<dbReference type="Proteomes" id="UP001164539">
    <property type="component" value="Chromosome 12"/>
</dbReference>
<evidence type="ECO:0000313" key="1">
    <source>
        <dbReference type="EMBL" id="KAJ4705592.1"/>
    </source>
</evidence>
<organism evidence="1 2">
    <name type="scientific">Melia azedarach</name>
    <name type="common">Chinaberry tree</name>
    <dbReference type="NCBI Taxonomy" id="155640"/>
    <lineage>
        <taxon>Eukaryota</taxon>
        <taxon>Viridiplantae</taxon>
        <taxon>Streptophyta</taxon>
        <taxon>Embryophyta</taxon>
        <taxon>Tracheophyta</taxon>
        <taxon>Spermatophyta</taxon>
        <taxon>Magnoliopsida</taxon>
        <taxon>eudicotyledons</taxon>
        <taxon>Gunneridae</taxon>
        <taxon>Pentapetalae</taxon>
        <taxon>rosids</taxon>
        <taxon>malvids</taxon>
        <taxon>Sapindales</taxon>
        <taxon>Meliaceae</taxon>
        <taxon>Melia</taxon>
    </lineage>
</organism>
<proteinExistence type="predicted"/>